<accession>A0ABX3NW61</accession>
<protein>
    <recommendedName>
        <fullName evidence="3">DUF4254 domain-containing protein</fullName>
    </recommendedName>
</protein>
<evidence type="ECO:0000313" key="2">
    <source>
        <dbReference type="Proteomes" id="UP000192277"/>
    </source>
</evidence>
<name>A0ABX3NW61_9BACT</name>
<organism evidence="1 2">
    <name type="scientific">Niastella koreensis</name>
    <dbReference type="NCBI Taxonomy" id="354356"/>
    <lineage>
        <taxon>Bacteria</taxon>
        <taxon>Pseudomonadati</taxon>
        <taxon>Bacteroidota</taxon>
        <taxon>Chitinophagia</taxon>
        <taxon>Chitinophagales</taxon>
        <taxon>Chitinophagaceae</taxon>
        <taxon>Niastella</taxon>
    </lineage>
</organism>
<dbReference type="RefSeq" id="WP_014218578.1">
    <property type="nucleotide sequence ID" value="NZ_LWBO01000024.1"/>
</dbReference>
<gene>
    <name evidence="1" type="ORF">A4D02_34800</name>
</gene>
<dbReference type="Pfam" id="PF14063">
    <property type="entry name" value="DUF4254"/>
    <property type="match status" value="1"/>
</dbReference>
<sequence>MSTLFNNFSVFSDNVQAIYGRAIEDYHVADSIETAVENPFPVGELEHLLYLKCWIDNVQWHVEDAIRDPHIDATDALKLKRRIDQLNQERTNTVEYIDDYFLHYYTGVPVMPYARVNTESPAWALDRLSILCLKIYHMNAEVQRTEASPDHIHRCRNKLATLRLQQIDLSVSINELLLDISKGNKQMKVYRQMKMYNDENLNPVLYNTSKF</sequence>
<comment type="caution">
    <text evidence="1">The sequence shown here is derived from an EMBL/GenBank/DDBJ whole genome shotgun (WGS) entry which is preliminary data.</text>
</comment>
<keyword evidence="2" id="KW-1185">Reference proteome</keyword>
<proteinExistence type="predicted"/>
<evidence type="ECO:0008006" key="3">
    <source>
        <dbReference type="Google" id="ProtNLM"/>
    </source>
</evidence>
<dbReference type="Proteomes" id="UP000192277">
    <property type="component" value="Unassembled WGS sequence"/>
</dbReference>
<evidence type="ECO:0000313" key="1">
    <source>
        <dbReference type="EMBL" id="OQP44396.1"/>
    </source>
</evidence>
<dbReference type="InterPro" id="IPR025350">
    <property type="entry name" value="DUF4254"/>
</dbReference>
<dbReference type="EMBL" id="LWBO01000024">
    <property type="protein sequence ID" value="OQP44396.1"/>
    <property type="molecule type" value="Genomic_DNA"/>
</dbReference>
<reference evidence="1 2" key="1">
    <citation type="submission" date="2016-04" db="EMBL/GenBank/DDBJ databases">
        <authorList>
            <person name="Chen L."/>
            <person name="Zhuang W."/>
            <person name="Wang G."/>
        </authorList>
    </citation>
    <scope>NUCLEOTIDE SEQUENCE [LARGE SCALE GENOMIC DNA]</scope>
    <source>
        <strain evidence="2">GR20</strain>
    </source>
</reference>